<dbReference type="GO" id="GO:0000155">
    <property type="term" value="F:phosphorelay sensor kinase activity"/>
    <property type="evidence" value="ECO:0007669"/>
    <property type="project" value="InterPro"/>
</dbReference>
<name>A0A6J6SKE1_9ZZZZ</name>
<dbReference type="PANTHER" id="PTHR24421">
    <property type="entry name" value="NITRATE/NITRITE SENSOR PROTEIN NARX-RELATED"/>
    <property type="match status" value="1"/>
</dbReference>
<evidence type="ECO:0000313" key="5">
    <source>
        <dbReference type="EMBL" id="CAB4735193.1"/>
    </source>
</evidence>
<proteinExistence type="predicted"/>
<evidence type="ECO:0000256" key="2">
    <source>
        <dbReference type="ARBA" id="ARBA00022777"/>
    </source>
</evidence>
<accession>A0A6J6SKE1</accession>
<dbReference type="GO" id="GO:0046983">
    <property type="term" value="F:protein dimerization activity"/>
    <property type="evidence" value="ECO:0007669"/>
    <property type="project" value="InterPro"/>
</dbReference>
<dbReference type="SUPFAM" id="SSF55874">
    <property type="entry name" value="ATPase domain of HSP90 chaperone/DNA topoisomerase II/histidine kinase"/>
    <property type="match status" value="1"/>
</dbReference>
<keyword evidence="3" id="KW-0812">Transmembrane</keyword>
<keyword evidence="2" id="KW-0418">Kinase</keyword>
<feature type="domain" description="Histidine kinase/HSP90-like ATPase" evidence="4">
    <location>
        <begin position="422"/>
        <end position="513"/>
    </location>
</feature>
<dbReference type="Pfam" id="PF07730">
    <property type="entry name" value="HisKA_3"/>
    <property type="match status" value="1"/>
</dbReference>
<dbReference type="AlphaFoldDB" id="A0A6J6SKE1"/>
<dbReference type="Pfam" id="PF02518">
    <property type="entry name" value="HATPase_c"/>
    <property type="match status" value="1"/>
</dbReference>
<evidence type="ECO:0000256" key="1">
    <source>
        <dbReference type="ARBA" id="ARBA00022679"/>
    </source>
</evidence>
<dbReference type="EMBL" id="CAEZXR010000471">
    <property type="protein sequence ID" value="CAB4735193.1"/>
    <property type="molecule type" value="Genomic_DNA"/>
</dbReference>
<dbReference type="SMART" id="SM00387">
    <property type="entry name" value="HATPase_c"/>
    <property type="match status" value="1"/>
</dbReference>
<keyword evidence="3" id="KW-0472">Membrane</keyword>
<feature type="transmembrane region" description="Helical" evidence="3">
    <location>
        <begin position="134"/>
        <end position="155"/>
    </location>
</feature>
<evidence type="ECO:0000256" key="3">
    <source>
        <dbReference type="SAM" id="Phobius"/>
    </source>
</evidence>
<dbReference type="InterPro" id="IPR011712">
    <property type="entry name" value="Sig_transdc_His_kin_sub3_dim/P"/>
</dbReference>
<reference evidence="5" key="1">
    <citation type="submission" date="2020-05" db="EMBL/GenBank/DDBJ databases">
        <authorList>
            <person name="Chiriac C."/>
            <person name="Salcher M."/>
            <person name="Ghai R."/>
            <person name="Kavagutti S V."/>
        </authorList>
    </citation>
    <scope>NUCLEOTIDE SEQUENCE</scope>
</reference>
<dbReference type="InterPro" id="IPR036890">
    <property type="entry name" value="HATPase_C_sf"/>
</dbReference>
<feature type="transmembrane region" description="Helical" evidence="3">
    <location>
        <begin position="100"/>
        <end position="122"/>
    </location>
</feature>
<keyword evidence="1" id="KW-0808">Transferase</keyword>
<organism evidence="5">
    <name type="scientific">freshwater metagenome</name>
    <dbReference type="NCBI Taxonomy" id="449393"/>
    <lineage>
        <taxon>unclassified sequences</taxon>
        <taxon>metagenomes</taxon>
        <taxon>ecological metagenomes</taxon>
    </lineage>
</organism>
<feature type="transmembrane region" description="Helical" evidence="3">
    <location>
        <begin position="12"/>
        <end position="29"/>
    </location>
</feature>
<dbReference type="GO" id="GO:0016020">
    <property type="term" value="C:membrane"/>
    <property type="evidence" value="ECO:0007669"/>
    <property type="project" value="InterPro"/>
</dbReference>
<protein>
    <submittedName>
        <fullName evidence="5">Unannotated protein</fullName>
    </submittedName>
</protein>
<sequence>MNVALRQISRLSALARGFVLVALLAPVLWTRDMAALWALLAIGVVWSLAYVVESRPGALVGLAASEAALVSAISAVALHSSTAVVGALAVPPFTAGLRHGLRGVALSVSAALATLVAISFLVFDQLTSDQSLAVFTWTVTGVGLGLVACFVHSAIVRSQDPLTPYYNAQSLIRELIDLSGGLSFGLDPNALGGVILSAVRDEVPTSGLVLLVPRGDELAPMLSKDLGATIDPAVSDEIAARCFVQGRPIVEGVVFAIPLLTDNGCVGVVVGMISEQFDQGDITLADRVRLLTRTQQGTAVRLDTALLFARFRDAATADERRRLSREMHDGVAQDIASLGYLVDAIAARPANPEQAERIEFLRERVTAIVAEVRRSVITLRTTVGSSESLGAAISSIARNLSEVSGVPIEVTLDEHTSRLRPEVEGELFRIGQEAINNAVKHSECTTVRVHCQVHAPSASITVTDDGRGMGPGRPDSFGLGIMQERARLIDGILTMEETPGGGLTVAVHLNDSPGPRTAASTDEARVTA</sequence>
<dbReference type="Gene3D" id="1.20.5.1930">
    <property type="match status" value="1"/>
</dbReference>
<dbReference type="InterPro" id="IPR050482">
    <property type="entry name" value="Sensor_HK_TwoCompSys"/>
</dbReference>
<feature type="transmembrane region" description="Helical" evidence="3">
    <location>
        <begin position="59"/>
        <end position="80"/>
    </location>
</feature>
<dbReference type="Gene3D" id="3.30.565.10">
    <property type="entry name" value="Histidine kinase-like ATPase, C-terminal domain"/>
    <property type="match status" value="1"/>
</dbReference>
<dbReference type="CDD" id="cd16917">
    <property type="entry name" value="HATPase_UhpB-NarQ-NarX-like"/>
    <property type="match status" value="1"/>
</dbReference>
<gene>
    <name evidence="5" type="ORF">UFOPK2579_02836</name>
</gene>
<dbReference type="InterPro" id="IPR003594">
    <property type="entry name" value="HATPase_dom"/>
</dbReference>
<evidence type="ECO:0000259" key="4">
    <source>
        <dbReference type="SMART" id="SM00387"/>
    </source>
</evidence>
<keyword evidence="3" id="KW-1133">Transmembrane helix</keyword>
<feature type="transmembrane region" description="Helical" evidence="3">
    <location>
        <begin position="35"/>
        <end position="52"/>
    </location>
</feature>